<proteinExistence type="inferred from homology"/>
<comment type="similarity">
    <text evidence="2">Belongs to the 2H phosphoesterase superfamily. ThpR family.</text>
</comment>
<dbReference type="PANTHER" id="PTHR35561">
    <property type="entry name" value="RNA 2',3'-CYCLIC PHOSPHODIESTERASE"/>
    <property type="match status" value="1"/>
</dbReference>
<feature type="short sequence motif" description="HXTX 1" evidence="2">
    <location>
        <begin position="39"/>
        <end position="42"/>
    </location>
</feature>
<dbReference type="Gene3D" id="3.90.1140.10">
    <property type="entry name" value="Cyclic phosphodiesterase"/>
    <property type="match status" value="1"/>
</dbReference>
<dbReference type="PANTHER" id="PTHR35561:SF1">
    <property type="entry name" value="RNA 2',3'-CYCLIC PHOSPHODIESTERASE"/>
    <property type="match status" value="1"/>
</dbReference>
<comment type="catalytic activity">
    <reaction evidence="2">
        <text>a 3'-end 2',3'-cyclophospho-ribonucleotide-RNA + H2O = a 3'-end 2'-phospho-ribonucleotide-RNA + H(+)</text>
        <dbReference type="Rhea" id="RHEA:11828"/>
        <dbReference type="Rhea" id="RHEA-COMP:10464"/>
        <dbReference type="Rhea" id="RHEA-COMP:17353"/>
        <dbReference type="ChEBI" id="CHEBI:15377"/>
        <dbReference type="ChEBI" id="CHEBI:15378"/>
        <dbReference type="ChEBI" id="CHEBI:83064"/>
        <dbReference type="ChEBI" id="CHEBI:173113"/>
        <dbReference type="EC" id="3.1.4.58"/>
    </reaction>
</comment>
<feature type="short sequence motif" description="HXTX 2" evidence="2">
    <location>
        <begin position="122"/>
        <end position="125"/>
    </location>
</feature>
<sequence>MRLFFASWPPASALPVLHHHSERLHARLGGRVVPRVRLHLTLAFLGDVDDTRLVELTTLAARVAAASTAQSIDFNTLGGWDNGIGWLAPSAPPPGLIELAERLNTALRDAGFLVERRRYRPHLTLLRSARRHWRSHSVASLHWPLDHLALVESTMGPQGPSYVELARWPLGGES</sequence>
<dbReference type="NCBIfam" id="TIGR02258">
    <property type="entry name" value="2_5_ligase"/>
    <property type="match status" value="1"/>
</dbReference>
<evidence type="ECO:0000256" key="1">
    <source>
        <dbReference type="ARBA" id="ARBA00022801"/>
    </source>
</evidence>
<dbReference type="EMBL" id="JAUEDK010000007">
    <property type="protein sequence ID" value="MDN0074482.1"/>
    <property type="molecule type" value="Genomic_DNA"/>
</dbReference>
<dbReference type="Pfam" id="PF13563">
    <property type="entry name" value="2_5_RNA_ligase2"/>
    <property type="match status" value="1"/>
</dbReference>
<protein>
    <recommendedName>
        <fullName evidence="2">RNA 2',3'-cyclic phosphodiesterase</fullName>
        <shortName evidence="2">RNA 2',3'-CPDase</shortName>
        <ecNumber evidence="2">3.1.4.58</ecNumber>
    </recommendedName>
</protein>
<comment type="caution">
    <text evidence="3">The sequence shown here is derived from an EMBL/GenBank/DDBJ whole genome shotgun (WGS) entry which is preliminary data.</text>
</comment>
<dbReference type="HAMAP" id="MF_01940">
    <property type="entry name" value="RNA_CPDase"/>
    <property type="match status" value="1"/>
</dbReference>
<keyword evidence="1 2" id="KW-0378">Hydrolase</keyword>
<gene>
    <name evidence="3" type="primary">thpR</name>
    <name evidence="3" type="ORF">QU481_06175</name>
</gene>
<evidence type="ECO:0000256" key="2">
    <source>
        <dbReference type="HAMAP-Rule" id="MF_01940"/>
    </source>
</evidence>
<dbReference type="RefSeq" id="WP_289829053.1">
    <property type="nucleotide sequence ID" value="NZ_JAUEDK010000007.1"/>
</dbReference>
<feature type="active site" description="Proton acceptor" evidence="2">
    <location>
        <position position="122"/>
    </location>
</feature>
<reference evidence="3" key="1">
    <citation type="submission" date="2023-06" db="EMBL/GenBank/DDBJ databases">
        <authorList>
            <person name="Zhang S."/>
        </authorList>
    </citation>
    <scope>NUCLEOTIDE SEQUENCE</scope>
    <source>
        <strain evidence="3">SG2303</strain>
    </source>
</reference>
<dbReference type="SUPFAM" id="SSF55144">
    <property type="entry name" value="LigT-like"/>
    <property type="match status" value="1"/>
</dbReference>
<organism evidence="3 4">
    <name type="scientific">Crenobacter oryzisoli</name>
    <dbReference type="NCBI Taxonomy" id="3056844"/>
    <lineage>
        <taxon>Bacteria</taxon>
        <taxon>Pseudomonadati</taxon>
        <taxon>Pseudomonadota</taxon>
        <taxon>Betaproteobacteria</taxon>
        <taxon>Neisseriales</taxon>
        <taxon>Neisseriaceae</taxon>
        <taxon>Crenobacter</taxon>
    </lineage>
</organism>
<comment type="function">
    <text evidence="2">Hydrolyzes RNA 2',3'-cyclic phosphodiester to an RNA 2'-phosphomonoester.</text>
</comment>
<accession>A0ABT7XL29</accession>
<feature type="active site" description="Proton donor" evidence="2">
    <location>
        <position position="39"/>
    </location>
</feature>
<dbReference type="InterPro" id="IPR004175">
    <property type="entry name" value="RNA_CPDase"/>
</dbReference>
<name>A0ABT7XL29_9NEIS</name>
<evidence type="ECO:0000313" key="4">
    <source>
        <dbReference type="Proteomes" id="UP001168540"/>
    </source>
</evidence>
<dbReference type="EC" id="3.1.4.58" evidence="2"/>
<evidence type="ECO:0000313" key="3">
    <source>
        <dbReference type="EMBL" id="MDN0074482.1"/>
    </source>
</evidence>
<dbReference type="InterPro" id="IPR009097">
    <property type="entry name" value="Cyclic_Pdiesterase"/>
</dbReference>
<keyword evidence="4" id="KW-1185">Reference proteome</keyword>
<dbReference type="Proteomes" id="UP001168540">
    <property type="component" value="Unassembled WGS sequence"/>
</dbReference>